<evidence type="ECO:0000256" key="6">
    <source>
        <dbReference type="SAM" id="Phobius"/>
    </source>
</evidence>
<dbReference type="InterPro" id="IPR020846">
    <property type="entry name" value="MFS_dom"/>
</dbReference>
<keyword evidence="9" id="KW-1185">Reference proteome</keyword>
<evidence type="ECO:0000313" key="9">
    <source>
        <dbReference type="Proteomes" id="UP000468668"/>
    </source>
</evidence>
<dbReference type="Pfam" id="PF07690">
    <property type="entry name" value="MFS_1"/>
    <property type="match status" value="1"/>
</dbReference>
<dbReference type="PANTHER" id="PTHR43124:SF3">
    <property type="entry name" value="CHLORAMPHENICOL EFFLUX PUMP RV0191"/>
    <property type="match status" value="1"/>
</dbReference>
<feature type="transmembrane region" description="Helical" evidence="6">
    <location>
        <begin position="179"/>
        <end position="198"/>
    </location>
</feature>
<evidence type="ECO:0000313" key="8">
    <source>
        <dbReference type="EMBL" id="KAB1642851.1"/>
    </source>
</evidence>
<dbReference type="PROSITE" id="PS50850">
    <property type="entry name" value="MFS"/>
    <property type="match status" value="1"/>
</dbReference>
<protein>
    <submittedName>
        <fullName evidence="8">MFS transporter</fullName>
    </submittedName>
</protein>
<reference evidence="8 9" key="1">
    <citation type="submission" date="2019-09" db="EMBL/GenBank/DDBJ databases">
        <title>Whole genome shotgun sequencing (WGS) of Ellagibacter isourolithinifaciens DSM 104140(T) and Adlercreutzia muris DSM 29508(T).</title>
        <authorList>
            <person name="Stoll D.A."/>
            <person name="Danylec N."/>
            <person name="Huch M."/>
        </authorList>
    </citation>
    <scope>NUCLEOTIDE SEQUENCE [LARGE SCALE GENOMIC DNA]</scope>
    <source>
        <strain evidence="8 9">DSM 104140</strain>
    </source>
</reference>
<comment type="subcellular location">
    <subcellularLocation>
        <location evidence="1">Cell membrane</location>
        <topology evidence="1">Multi-pass membrane protein</topology>
    </subcellularLocation>
</comment>
<dbReference type="InterPro" id="IPR011701">
    <property type="entry name" value="MFS"/>
</dbReference>
<feature type="domain" description="Major facilitator superfamily (MFS) profile" evidence="7">
    <location>
        <begin position="22"/>
        <end position="413"/>
    </location>
</feature>
<dbReference type="GO" id="GO:0022857">
    <property type="term" value="F:transmembrane transporter activity"/>
    <property type="evidence" value="ECO:0007669"/>
    <property type="project" value="InterPro"/>
</dbReference>
<dbReference type="Gene3D" id="1.20.1250.20">
    <property type="entry name" value="MFS general substrate transporter like domains"/>
    <property type="match status" value="2"/>
</dbReference>
<organism evidence="8 9">
    <name type="scientific">Ellagibacter isourolithinifaciens</name>
    <dbReference type="NCBI Taxonomy" id="2137581"/>
    <lineage>
        <taxon>Bacteria</taxon>
        <taxon>Bacillati</taxon>
        <taxon>Actinomycetota</taxon>
        <taxon>Coriobacteriia</taxon>
        <taxon>Eggerthellales</taxon>
        <taxon>Eggerthellaceae</taxon>
        <taxon>Ellagibacter</taxon>
    </lineage>
</organism>
<feature type="transmembrane region" description="Helical" evidence="6">
    <location>
        <begin position="226"/>
        <end position="248"/>
    </location>
</feature>
<proteinExistence type="predicted"/>
<dbReference type="GO" id="GO:0005886">
    <property type="term" value="C:plasma membrane"/>
    <property type="evidence" value="ECO:0007669"/>
    <property type="project" value="UniProtKB-SubCell"/>
</dbReference>
<feature type="transmembrane region" description="Helical" evidence="6">
    <location>
        <begin position="260"/>
        <end position="282"/>
    </location>
</feature>
<dbReference type="EMBL" id="WAJR01000001">
    <property type="protein sequence ID" value="KAB1642851.1"/>
    <property type="molecule type" value="Genomic_DNA"/>
</dbReference>
<name>A0A6N6NRE9_9ACTN</name>
<evidence type="ECO:0000256" key="4">
    <source>
        <dbReference type="ARBA" id="ARBA00022989"/>
    </source>
</evidence>
<dbReference type="SUPFAM" id="SSF103473">
    <property type="entry name" value="MFS general substrate transporter"/>
    <property type="match status" value="1"/>
</dbReference>
<evidence type="ECO:0000256" key="3">
    <source>
        <dbReference type="ARBA" id="ARBA00022692"/>
    </source>
</evidence>
<comment type="caution">
    <text evidence="8">The sequence shown here is derived from an EMBL/GenBank/DDBJ whole genome shotgun (WGS) entry which is preliminary data.</text>
</comment>
<feature type="transmembrane region" description="Helical" evidence="6">
    <location>
        <begin position="294"/>
        <end position="314"/>
    </location>
</feature>
<dbReference type="InterPro" id="IPR050189">
    <property type="entry name" value="MFS_Efflux_Transporters"/>
</dbReference>
<keyword evidence="3 6" id="KW-0812">Transmembrane</keyword>
<evidence type="ECO:0000256" key="1">
    <source>
        <dbReference type="ARBA" id="ARBA00004651"/>
    </source>
</evidence>
<dbReference type="GeneID" id="98656823"/>
<gene>
    <name evidence="8" type="ORF">F8C90_00215</name>
</gene>
<feature type="transmembrane region" description="Helical" evidence="6">
    <location>
        <begin position="20"/>
        <end position="40"/>
    </location>
</feature>
<dbReference type="InterPro" id="IPR036259">
    <property type="entry name" value="MFS_trans_sf"/>
</dbReference>
<feature type="transmembrane region" description="Helical" evidence="6">
    <location>
        <begin position="60"/>
        <end position="82"/>
    </location>
</feature>
<feature type="transmembrane region" description="Helical" evidence="6">
    <location>
        <begin position="147"/>
        <end position="167"/>
    </location>
</feature>
<feature type="transmembrane region" description="Helical" evidence="6">
    <location>
        <begin position="89"/>
        <end position="107"/>
    </location>
</feature>
<feature type="transmembrane region" description="Helical" evidence="6">
    <location>
        <begin position="119"/>
        <end position="140"/>
    </location>
</feature>
<feature type="transmembrane region" description="Helical" evidence="6">
    <location>
        <begin position="389"/>
        <end position="409"/>
    </location>
</feature>
<dbReference type="RefSeq" id="WP_158048437.1">
    <property type="nucleotide sequence ID" value="NZ_WAJR01000001.1"/>
</dbReference>
<dbReference type="AlphaFoldDB" id="A0A6N6NRE9"/>
<sequence>MTEPTASDIAQQTKVSGKAWGMLAVTYFASICAPLCQFKIPPLASWLFPAFHGALDSVTFGTLMSAIALIGVVLAFPAAFIARRMGLKNVILLSVACLGVGSALGGVDANLTLLLVSRLLEGVGIGLIGVAAPSCVTIWFPERKRGLALGLWATWVPVGSVLAFNTVPMIAGAFGYQTVFFSLAGVCLVAFVLFCVVYRMPEGATGDMGIEGTFVESLKYCKNRRIWILGAVFFLFSMTTIGIMNTYYNTFLETQLGFDAQTASSLSSIIMFISLFVAPLTGLVSDKLPLGRKYLVGIVMMVLLIPTGFFMFYVGDGATAVMWATIVLQGIGGGMCGGSLRPMAPMLMRNTAMGATMAMAIMQFCQNLGSAIGSPLFGAVMSTQGWETASFMLQLPAYVLALVLCFFILPRGKHVTSLDDVPADKAWPKGF</sequence>
<accession>A0A6N6NRE9</accession>
<dbReference type="PANTHER" id="PTHR43124">
    <property type="entry name" value="PURINE EFFLUX PUMP PBUE"/>
    <property type="match status" value="1"/>
</dbReference>
<evidence type="ECO:0000259" key="7">
    <source>
        <dbReference type="PROSITE" id="PS50850"/>
    </source>
</evidence>
<feature type="transmembrane region" description="Helical" evidence="6">
    <location>
        <begin position="320"/>
        <end position="340"/>
    </location>
</feature>
<evidence type="ECO:0000256" key="5">
    <source>
        <dbReference type="ARBA" id="ARBA00023136"/>
    </source>
</evidence>
<dbReference type="Proteomes" id="UP000468668">
    <property type="component" value="Unassembled WGS sequence"/>
</dbReference>
<dbReference type="OrthoDB" id="3170675at2"/>
<keyword evidence="2" id="KW-1003">Cell membrane</keyword>
<evidence type="ECO:0000256" key="2">
    <source>
        <dbReference type="ARBA" id="ARBA00022475"/>
    </source>
</evidence>
<feature type="transmembrane region" description="Helical" evidence="6">
    <location>
        <begin position="352"/>
        <end position="377"/>
    </location>
</feature>
<keyword evidence="5 6" id="KW-0472">Membrane</keyword>
<keyword evidence="4 6" id="KW-1133">Transmembrane helix</keyword>